<dbReference type="InterPro" id="IPR009003">
    <property type="entry name" value="Peptidase_S1_PA"/>
</dbReference>
<organism evidence="6 7">
    <name type="scientific">Planctomicrobium piriforme</name>
    <dbReference type="NCBI Taxonomy" id="1576369"/>
    <lineage>
        <taxon>Bacteria</taxon>
        <taxon>Pseudomonadati</taxon>
        <taxon>Planctomycetota</taxon>
        <taxon>Planctomycetia</taxon>
        <taxon>Planctomycetales</taxon>
        <taxon>Planctomycetaceae</taxon>
        <taxon>Planctomicrobium</taxon>
    </lineage>
</organism>
<proteinExistence type="inferred from homology"/>
<keyword evidence="5" id="KW-0812">Transmembrane</keyword>
<comment type="similarity">
    <text evidence="1">Belongs to the peptidase S1C family.</text>
</comment>
<evidence type="ECO:0000256" key="3">
    <source>
        <dbReference type="ARBA" id="ARBA00022801"/>
    </source>
</evidence>
<reference evidence="7" key="1">
    <citation type="submission" date="2016-10" db="EMBL/GenBank/DDBJ databases">
        <authorList>
            <person name="Varghese N."/>
            <person name="Submissions S."/>
        </authorList>
    </citation>
    <scope>NUCLEOTIDE SEQUENCE [LARGE SCALE GENOMIC DNA]</scope>
    <source>
        <strain evidence="7">DSM 26348</strain>
    </source>
</reference>
<dbReference type="Pfam" id="PF13365">
    <property type="entry name" value="Trypsin_2"/>
    <property type="match status" value="1"/>
</dbReference>
<evidence type="ECO:0000256" key="2">
    <source>
        <dbReference type="ARBA" id="ARBA00022670"/>
    </source>
</evidence>
<dbReference type="AlphaFoldDB" id="A0A1I3IDE9"/>
<dbReference type="PRINTS" id="PR00834">
    <property type="entry name" value="PROTEASES2C"/>
</dbReference>
<name>A0A1I3IDE9_9PLAN</name>
<evidence type="ECO:0000256" key="1">
    <source>
        <dbReference type="ARBA" id="ARBA00010541"/>
    </source>
</evidence>
<keyword evidence="7" id="KW-1185">Reference proteome</keyword>
<dbReference type="PANTHER" id="PTHR43343:SF3">
    <property type="entry name" value="PROTEASE DO-LIKE 8, CHLOROPLASTIC"/>
    <property type="match status" value="1"/>
</dbReference>
<evidence type="ECO:0000313" key="7">
    <source>
        <dbReference type="Proteomes" id="UP000199518"/>
    </source>
</evidence>
<evidence type="ECO:0000256" key="4">
    <source>
        <dbReference type="SAM" id="MobiDB-lite"/>
    </source>
</evidence>
<keyword evidence="3" id="KW-0378">Hydrolase</keyword>
<dbReference type="Gene3D" id="2.40.10.10">
    <property type="entry name" value="Trypsin-like serine proteases"/>
    <property type="match status" value="2"/>
</dbReference>
<feature type="compositionally biased region" description="Pro residues" evidence="4">
    <location>
        <begin position="57"/>
        <end position="77"/>
    </location>
</feature>
<dbReference type="SUPFAM" id="SSF50494">
    <property type="entry name" value="Trypsin-like serine proteases"/>
    <property type="match status" value="1"/>
</dbReference>
<dbReference type="STRING" id="1576369.SAMN05421753_10971"/>
<keyword evidence="5" id="KW-1133">Transmembrane helix</keyword>
<feature type="transmembrane region" description="Helical" evidence="5">
    <location>
        <begin position="20"/>
        <end position="38"/>
    </location>
</feature>
<dbReference type="EMBL" id="FOQD01000009">
    <property type="protein sequence ID" value="SFI45899.1"/>
    <property type="molecule type" value="Genomic_DNA"/>
</dbReference>
<dbReference type="PANTHER" id="PTHR43343">
    <property type="entry name" value="PEPTIDASE S12"/>
    <property type="match status" value="1"/>
</dbReference>
<keyword evidence="5" id="KW-0472">Membrane</keyword>
<keyword evidence="2" id="KW-0645">Protease</keyword>
<evidence type="ECO:0000256" key="5">
    <source>
        <dbReference type="SAM" id="Phobius"/>
    </source>
</evidence>
<accession>A0A1I3IDE9</accession>
<dbReference type="OrthoDB" id="272786at2"/>
<dbReference type="InterPro" id="IPR043504">
    <property type="entry name" value="Peptidase_S1_PA_chymotrypsin"/>
</dbReference>
<feature type="region of interest" description="Disordered" evidence="4">
    <location>
        <begin position="1"/>
        <end position="21"/>
    </location>
</feature>
<protein>
    <submittedName>
        <fullName evidence="6">Trypsin-like peptidase domain-containing protein</fullName>
    </submittedName>
</protein>
<feature type="compositionally biased region" description="Pro residues" evidence="4">
    <location>
        <begin position="89"/>
        <end position="104"/>
    </location>
</feature>
<dbReference type="InterPro" id="IPR001940">
    <property type="entry name" value="Peptidase_S1C"/>
</dbReference>
<feature type="region of interest" description="Disordered" evidence="4">
    <location>
        <begin position="46"/>
        <end position="123"/>
    </location>
</feature>
<dbReference type="RefSeq" id="WP_092050751.1">
    <property type="nucleotide sequence ID" value="NZ_FOQD01000009.1"/>
</dbReference>
<dbReference type="GO" id="GO:0004252">
    <property type="term" value="F:serine-type endopeptidase activity"/>
    <property type="evidence" value="ECO:0007669"/>
    <property type="project" value="InterPro"/>
</dbReference>
<evidence type="ECO:0000313" key="6">
    <source>
        <dbReference type="EMBL" id="SFI45899.1"/>
    </source>
</evidence>
<dbReference type="InterPro" id="IPR051201">
    <property type="entry name" value="Chloro_Bact_Ser_Proteases"/>
</dbReference>
<gene>
    <name evidence="6" type="ORF">SAMN05421753_10971</name>
</gene>
<dbReference type="GO" id="GO:0006508">
    <property type="term" value="P:proteolysis"/>
    <property type="evidence" value="ECO:0007669"/>
    <property type="project" value="UniProtKB-KW"/>
</dbReference>
<sequence length="502" mass="52921">MGSKRRKNDSENNSGTMSGALIGGGAVALVAFGLYVAGGQNGSMPWENNAAQQQSIAPPPPVSSVAPPPPVTQPAPSQPAAAAVGNEFSPPPNMGSGAPLPPGTVMPTAASSNGSTPTPAPTIEPKTEFALIALIERVEPAVVRIQVKTRSGDSIGSGFLIDKDGTIVTNYHVIAGAASAEAEFRDGRKVPVEGFYGFDQNRDLAILKIAPQVGVEPLPVATEIPPKGTRVAAFGAPRGLSFTASEGIVSAIRSAKEAKHEDEALGTVVQTTAPISPGNSGGPLVNMFGEVVAANTFTYVEAQNLNFGISCPDINDVISKKSMTLTPLSPEALPEEESSYIKGAQKLAGTERGRVLLSQIREAAVLTLPLSYDPTGRLMDFVLANADRTISTKLKWKTIVRSRDFKGSTALVLMIAYLEDSAESDVAAADLVIRTRIYCRDVDKDGREFSAIVYDKEETVCKATAAALAQGIVSRRMETGVKDYFNHLATEYRTAIRQVEPK</sequence>
<dbReference type="Proteomes" id="UP000199518">
    <property type="component" value="Unassembled WGS sequence"/>
</dbReference>